<dbReference type="Gene3D" id="2.60.40.1170">
    <property type="entry name" value="Mu homology domain, subdomain B"/>
    <property type="match status" value="2"/>
</dbReference>
<keyword evidence="2 5" id="KW-0813">Transport</keyword>
<dbReference type="InterPro" id="IPR028565">
    <property type="entry name" value="MHD"/>
</dbReference>
<evidence type="ECO:0000256" key="4">
    <source>
        <dbReference type="ARBA" id="ARBA00023136"/>
    </source>
</evidence>
<dbReference type="PIRSF" id="PIRSF005992">
    <property type="entry name" value="Clathrin_mu"/>
    <property type="match status" value="1"/>
</dbReference>
<evidence type="ECO:0000256" key="2">
    <source>
        <dbReference type="ARBA" id="ARBA00022448"/>
    </source>
</evidence>
<name>K2NTA5_TRYCR</name>
<feature type="domain" description="MHD" evidence="7">
    <location>
        <begin position="247"/>
        <end position="508"/>
    </location>
</feature>
<gene>
    <name evidence="8" type="ORF">MOQ_001526</name>
</gene>
<keyword evidence="6" id="KW-0812">Transmembrane</keyword>
<dbReference type="InterPro" id="IPR001392">
    <property type="entry name" value="Clathrin_mu"/>
</dbReference>
<evidence type="ECO:0000313" key="9">
    <source>
        <dbReference type="Proteomes" id="UP000007350"/>
    </source>
</evidence>
<feature type="transmembrane region" description="Helical" evidence="6">
    <location>
        <begin position="21"/>
        <end position="47"/>
    </location>
</feature>
<dbReference type="CDD" id="cd14838">
    <property type="entry name" value="AP4_Mu_N"/>
    <property type="match status" value="1"/>
</dbReference>
<comment type="similarity">
    <text evidence="5">Belongs to the adaptor complexes medium subunit family.</text>
</comment>
<dbReference type="PRINTS" id="PR00314">
    <property type="entry name" value="CLATHRINADPT"/>
</dbReference>
<sequence>MPQWRMANGLSLLSLHCSYRFVIICVIIYYLLFIIMSVCLFVCLFLLPLCGSHLLLGMFISQIFILSPRGDKLIFKDYRQDAPRNTDEIFFRKYKFWDGAQGHAPEGDCPPFFMEKHVNFCYVKRRELLFVCTSVVNVSPSLTLEILLRIIKVIKDYLGVLSEEAIRRNFTLVYELLDEMIDVGVSQELNTENLRPYIFNEVIRVSSLEAPTGSSFLGRLRRGEFLDKTRRGDATANSILQASSDRKNEIFIDILERLNVVFNSAGQVVMSDVDGSILLKSFLTGSPSLHVCFNEDLVVGRGDPNKERYASVVLDSVNFHEDADYSGFESERRLSIRPPEGESTLMNYRLVGRGTPPFRLVHSMELLTTHRAELMLQLRADIPVSTNGIGFSVIVPMPSMCTAANVEFGLGATEQTYEYKEEEKCVIWYIGKFLGGTEQMCKIRFSTSSPITAATRRGVGPISVRFEIPQYSVSGLCIRVLRLEERSSSYNPTRWIRNVTLANSYVFRTC</sequence>
<dbReference type="Pfam" id="PF00928">
    <property type="entry name" value="Adap_comp_sub"/>
    <property type="match status" value="1"/>
</dbReference>
<dbReference type="SUPFAM" id="SSF49447">
    <property type="entry name" value="Second domain of Mu2 adaptin subunit (ap50) of ap2 adaptor"/>
    <property type="match status" value="1"/>
</dbReference>
<dbReference type="CDD" id="cd09253">
    <property type="entry name" value="AP-4_Mu4_Cterm"/>
    <property type="match status" value="1"/>
</dbReference>
<keyword evidence="9" id="KW-1185">Reference proteome</keyword>
<proteinExistence type="inferred from homology"/>
<dbReference type="GO" id="GO:0006886">
    <property type="term" value="P:intracellular protein transport"/>
    <property type="evidence" value="ECO:0007669"/>
    <property type="project" value="UniProtKB-UniRule"/>
</dbReference>
<dbReference type="Gene3D" id="3.30.450.60">
    <property type="match status" value="1"/>
</dbReference>
<evidence type="ECO:0000256" key="5">
    <source>
        <dbReference type="PIRNR" id="PIRNR005992"/>
    </source>
</evidence>
<dbReference type="OrthoDB" id="10259133at2759"/>
<keyword evidence="4 6" id="KW-0472">Membrane</keyword>
<comment type="subcellular location">
    <subcellularLocation>
        <location evidence="1">Endomembrane system</location>
    </subcellularLocation>
</comment>
<keyword evidence="3 5" id="KW-0653">Protein transport</keyword>
<evidence type="ECO:0000256" key="3">
    <source>
        <dbReference type="ARBA" id="ARBA00022927"/>
    </source>
</evidence>
<dbReference type="AlphaFoldDB" id="K2NTA5"/>
<dbReference type="Pfam" id="PF01217">
    <property type="entry name" value="Clat_adaptor_s"/>
    <property type="match status" value="1"/>
</dbReference>
<dbReference type="InterPro" id="IPR022775">
    <property type="entry name" value="AP_mu_sigma_su"/>
</dbReference>
<dbReference type="InterPro" id="IPR050431">
    <property type="entry name" value="Adaptor_comp_med_subunit"/>
</dbReference>
<protein>
    <submittedName>
        <fullName evidence="8">Mu-adaptin 4, putative,adaptor complex AP-4 medium subunit, putative</fullName>
    </submittedName>
</protein>
<dbReference type="PANTHER" id="PTHR10529">
    <property type="entry name" value="AP COMPLEX SUBUNIT MU"/>
    <property type="match status" value="1"/>
</dbReference>
<evidence type="ECO:0000313" key="8">
    <source>
        <dbReference type="EMBL" id="EKF38266.1"/>
    </source>
</evidence>
<dbReference type="InterPro" id="IPR011012">
    <property type="entry name" value="Longin-like_dom_sf"/>
</dbReference>
<feature type="transmembrane region" description="Helical" evidence="6">
    <location>
        <begin position="53"/>
        <end position="70"/>
    </location>
</feature>
<keyword evidence="6" id="KW-1133">Transmembrane helix</keyword>
<comment type="caution">
    <text evidence="8">The sequence shown here is derived from an EMBL/GenBank/DDBJ whole genome shotgun (WGS) entry which is preliminary data.</text>
</comment>
<reference evidence="8 9" key="1">
    <citation type="journal article" date="2012" name="BMC Genomics">
        <title>Comparative genomic analysis of human infective Trypanosoma cruzi lineages with the bat-restricted subspecies T. cruzi marinkellei.</title>
        <authorList>
            <person name="Franzen O."/>
            <person name="Talavera-Lopez C."/>
            <person name="Ochaya S."/>
            <person name="Butler C.E."/>
            <person name="Messenger L.A."/>
            <person name="Lewis M.D."/>
            <person name="Llewellyn M.S."/>
            <person name="Marinkelle C.J."/>
            <person name="Tyler K.M."/>
            <person name="Miles M.A."/>
            <person name="Andersson B."/>
        </authorList>
    </citation>
    <scope>NUCLEOTIDE SEQUENCE [LARGE SCALE GENOMIC DNA]</scope>
    <source>
        <strain evidence="8 9">B7</strain>
    </source>
</reference>
<evidence type="ECO:0000259" key="7">
    <source>
        <dbReference type="PROSITE" id="PS51072"/>
    </source>
</evidence>
<dbReference type="FunFam" id="3.30.450.60:FF:000002">
    <property type="entry name" value="AP-2 complex subunit mu, putative"/>
    <property type="match status" value="1"/>
</dbReference>
<dbReference type="GO" id="GO:0012505">
    <property type="term" value="C:endomembrane system"/>
    <property type="evidence" value="ECO:0007669"/>
    <property type="project" value="UniProtKB-SubCell"/>
</dbReference>
<dbReference type="GO" id="GO:0030131">
    <property type="term" value="C:clathrin adaptor complex"/>
    <property type="evidence" value="ECO:0007669"/>
    <property type="project" value="UniProtKB-UniRule"/>
</dbReference>
<evidence type="ECO:0000256" key="6">
    <source>
        <dbReference type="SAM" id="Phobius"/>
    </source>
</evidence>
<dbReference type="GO" id="GO:0016192">
    <property type="term" value="P:vesicle-mediated transport"/>
    <property type="evidence" value="ECO:0007669"/>
    <property type="project" value="InterPro"/>
</dbReference>
<dbReference type="PROSITE" id="PS51072">
    <property type="entry name" value="MHD"/>
    <property type="match status" value="1"/>
</dbReference>
<dbReference type="SUPFAM" id="SSF64356">
    <property type="entry name" value="SNARE-like"/>
    <property type="match status" value="1"/>
</dbReference>
<accession>K2NTA5</accession>
<dbReference type="EMBL" id="AHKC01006553">
    <property type="protein sequence ID" value="EKF38266.1"/>
    <property type="molecule type" value="Genomic_DNA"/>
</dbReference>
<dbReference type="InterPro" id="IPR036168">
    <property type="entry name" value="AP2_Mu_C_sf"/>
</dbReference>
<dbReference type="Proteomes" id="UP000007350">
    <property type="component" value="Unassembled WGS sequence"/>
</dbReference>
<evidence type="ECO:0000256" key="1">
    <source>
        <dbReference type="ARBA" id="ARBA00004308"/>
    </source>
</evidence>
<organism evidence="8 9">
    <name type="scientific">Trypanosoma cruzi marinkellei</name>
    <dbReference type="NCBI Taxonomy" id="85056"/>
    <lineage>
        <taxon>Eukaryota</taxon>
        <taxon>Discoba</taxon>
        <taxon>Euglenozoa</taxon>
        <taxon>Kinetoplastea</taxon>
        <taxon>Metakinetoplastina</taxon>
        <taxon>Trypanosomatida</taxon>
        <taxon>Trypanosomatidae</taxon>
        <taxon>Trypanosoma</taxon>
        <taxon>Schizotrypanum</taxon>
    </lineage>
</organism>